<evidence type="ECO:0000313" key="2">
    <source>
        <dbReference type="Proteomes" id="UP001518925"/>
    </source>
</evidence>
<dbReference type="EMBL" id="JAFELM010000040">
    <property type="protein sequence ID" value="MBM6619199.1"/>
    <property type="molecule type" value="Genomic_DNA"/>
</dbReference>
<organism evidence="1 2">
    <name type="scientific">Bacillus suaedaesalsae</name>
    <dbReference type="NCBI Taxonomy" id="2810349"/>
    <lineage>
        <taxon>Bacteria</taxon>
        <taxon>Bacillati</taxon>
        <taxon>Bacillota</taxon>
        <taxon>Bacilli</taxon>
        <taxon>Bacillales</taxon>
        <taxon>Bacillaceae</taxon>
        <taxon>Bacillus</taxon>
    </lineage>
</organism>
<sequence>MDEPWWLIDSKMSATLDEELKKEISPDHILFGLKAEAVARREDNDDVVYWISEIQKYAVVHLTYSKEASNEFPLTNLFTLSELKKHCKNVSKFY</sequence>
<evidence type="ECO:0000313" key="1">
    <source>
        <dbReference type="EMBL" id="MBM6619199.1"/>
    </source>
</evidence>
<protein>
    <submittedName>
        <fullName evidence="1">Uncharacterized protein</fullName>
    </submittedName>
</protein>
<keyword evidence="2" id="KW-1185">Reference proteome</keyword>
<name>A0ABS2DL41_9BACI</name>
<reference evidence="1 2" key="1">
    <citation type="submission" date="2021-02" db="EMBL/GenBank/DDBJ databases">
        <title>Bacillus sp. RD4P76, an endophyte from a halophyte.</title>
        <authorList>
            <person name="Sun J.-Q."/>
        </authorList>
    </citation>
    <scope>NUCLEOTIDE SEQUENCE [LARGE SCALE GENOMIC DNA]</scope>
    <source>
        <strain evidence="1 2">RD4P76</strain>
    </source>
</reference>
<proteinExistence type="predicted"/>
<accession>A0ABS2DL41</accession>
<comment type="caution">
    <text evidence="1">The sequence shown here is derived from an EMBL/GenBank/DDBJ whole genome shotgun (WGS) entry which is preliminary data.</text>
</comment>
<gene>
    <name evidence="1" type="ORF">JR050_16170</name>
</gene>
<dbReference type="Proteomes" id="UP001518925">
    <property type="component" value="Unassembled WGS sequence"/>
</dbReference>